<dbReference type="InterPro" id="IPR036955">
    <property type="entry name" value="AP2/ERF_dom_sf"/>
</dbReference>
<dbReference type="Gene3D" id="3.30.730.10">
    <property type="entry name" value="AP2/ERF domain"/>
    <property type="match status" value="2"/>
</dbReference>
<dbReference type="InterPro" id="IPR001471">
    <property type="entry name" value="AP2/ERF_dom"/>
</dbReference>
<dbReference type="PaxDb" id="2903-EOD23029"/>
<evidence type="ECO:0000256" key="3">
    <source>
        <dbReference type="ARBA" id="ARBA00022771"/>
    </source>
</evidence>
<reference evidence="11" key="2">
    <citation type="submission" date="2024-10" db="UniProtKB">
        <authorList>
            <consortium name="EnsemblProtists"/>
        </authorList>
    </citation>
    <scope>IDENTIFICATION</scope>
</reference>
<dbReference type="GO" id="GO:0003700">
    <property type="term" value="F:DNA-binding transcription factor activity"/>
    <property type="evidence" value="ECO:0007669"/>
    <property type="project" value="InterPro"/>
</dbReference>
<dbReference type="GO" id="GO:0003677">
    <property type="term" value="F:DNA binding"/>
    <property type="evidence" value="ECO:0007669"/>
    <property type="project" value="UniProtKB-KW"/>
</dbReference>
<evidence type="ECO:0000256" key="1">
    <source>
        <dbReference type="ARBA" id="ARBA00004123"/>
    </source>
</evidence>
<keyword evidence="4" id="KW-0862">Zinc</keyword>
<feature type="domain" description="AP2/ERF" evidence="10">
    <location>
        <begin position="590"/>
        <end position="633"/>
    </location>
</feature>
<dbReference type="InterPro" id="IPR011011">
    <property type="entry name" value="Znf_FYVE_PHD"/>
</dbReference>
<feature type="compositionally biased region" description="Low complexity" evidence="9">
    <location>
        <begin position="234"/>
        <end position="248"/>
    </location>
</feature>
<proteinExistence type="predicted"/>
<dbReference type="AlphaFoldDB" id="A0A0D3JHP4"/>
<dbReference type="Gene3D" id="3.30.40.10">
    <property type="entry name" value="Zinc/RING finger domain, C3HC4 (zinc finger)"/>
    <property type="match status" value="1"/>
</dbReference>
<dbReference type="InterPro" id="IPR016177">
    <property type="entry name" value="DNA-bd_dom_sf"/>
</dbReference>
<protein>
    <recommendedName>
        <fullName evidence="10">AP2/ERF domain-containing protein</fullName>
    </recommendedName>
</protein>
<feature type="compositionally biased region" description="Low complexity" evidence="9">
    <location>
        <begin position="777"/>
        <end position="788"/>
    </location>
</feature>
<feature type="compositionally biased region" description="Polar residues" evidence="9">
    <location>
        <begin position="259"/>
        <end position="271"/>
    </location>
</feature>
<organism evidence="11 12">
    <name type="scientific">Emiliania huxleyi (strain CCMP1516)</name>
    <dbReference type="NCBI Taxonomy" id="280463"/>
    <lineage>
        <taxon>Eukaryota</taxon>
        <taxon>Haptista</taxon>
        <taxon>Haptophyta</taxon>
        <taxon>Prymnesiophyceae</taxon>
        <taxon>Isochrysidales</taxon>
        <taxon>Noelaerhabdaceae</taxon>
        <taxon>Emiliania</taxon>
    </lineage>
</organism>
<dbReference type="SUPFAM" id="SSF57903">
    <property type="entry name" value="FYVE/PHD zinc finger"/>
    <property type="match status" value="1"/>
</dbReference>
<dbReference type="Pfam" id="PF00628">
    <property type="entry name" value="PHD"/>
    <property type="match status" value="1"/>
</dbReference>
<dbReference type="PANTHER" id="PTHR31677">
    <property type="entry name" value="AP2 DOMAIN CLASS TRANSCRIPTION FACTOR"/>
    <property type="match status" value="1"/>
</dbReference>
<keyword evidence="8" id="KW-0539">Nucleus</keyword>
<feature type="region of interest" description="Disordered" evidence="9">
    <location>
        <begin position="770"/>
        <end position="806"/>
    </location>
</feature>
<keyword evidence="6" id="KW-0238">DNA-binding</keyword>
<keyword evidence="3" id="KW-0863">Zinc-finger</keyword>
<evidence type="ECO:0000259" key="10">
    <source>
        <dbReference type="PROSITE" id="PS51032"/>
    </source>
</evidence>
<keyword evidence="7" id="KW-0804">Transcription</keyword>
<accession>A0A0D3JHP4</accession>
<evidence type="ECO:0000313" key="12">
    <source>
        <dbReference type="Proteomes" id="UP000013827"/>
    </source>
</evidence>
<feature type="compositionally biased region" description="Gly residues" evidence="9">
    <location>
        <begin position="797"/>
        <end position="806"/>
    </location>
</feature>
<dbReference type="KEGG" id="ehx:EMIHUDRAFT_447781"/>
<dbReference type="GeneID" id="17268576"/>
<dbReference type="SUPFAM" id="SSF54171">
    <property type="entry name" value="DNA-binding domain"/>
    <property type="match status" value="1"/>
</dbReference>
<dbReference type="PANTHER" id="PTHR31677:SF127">
    <property type="entry name" value="AP2_ERF DOMAIN-CONTAINING PROTEIN"/>
    <property type="match status" value="1"/>
</dbReference>
<dbReference type="GO" id="GO:0008270">
    <property type="term" value="F:zinc ion binding"/>
    <property type="evidence" value="ECO:0007669"/>
    <property type="project" value="UniProtKB-KW"/>
</dbReference>
<evidence type="ECO:0000313" key="11">
    <source>
        <dbReference type="EnsemblProtists" id="EOD23029"/>
    </source>
</evidence>
<evidence type="ECO:0000256" key="6">
    <source>
        <dbReference type="ARBA" id="ARBA00023125"/>
    </source>
</evidence>
<dbReference type="HOGENOM" id="CLU_349659_0_0_1"/>
<evidence type="ECO:0000256" key="9">
    <source>
        <dbReference type="SAM" id="MobiDB-lite"/>
    </source>
</evidence>
<dbReference type="RefSeq" id="XP_005775458.1">
    <property type="nucleotide sequence ID" value="XM_005775401.1"/>
</dbReference>
<evidence type="ECO:0000256" key="7">
    <source>
        <dbReference type="ARBA" id="ARBA00023163"/>
    </source>
</evidence>
<dbReference type="InterPro" id="IPR013083">
    <property type="entry name" value="Znf_RING/FYVE/PHD"/>
</dbReference>
<dbReference type="GO" id="GO:0005634">
    <property type="term" value="C:nucleus"/>
    <property type="evidence" value="ECO:0007669"/>
    <property type="project" value="UniProtKB-SubCell"/>
</dbReference>
<sequence length="806" mass="84987">MALRVAAPDALSRRQQAPRVATEAELRLHLITRGGRFQAARYTNGGRQVIGNFDTADEAAVAYAWAVAAEQGDAEQVWPGLQGDASGDEVYEAGDEVWYYDRGVGWTPCGVAAVHRTVHRNDAADSEMSHKEAFKQAARNWGTADANPRKRGIVDTAWRAADSEMSHKEAFKQAARNWGTADANPRKRGIVDTAWRGELGCFCDTDRHLPTSDVPFEVMEATSPIRASIFKDSTTGPRPAPTAAGAEAVRQAEREGPTLASSNNNNTGYRSVTYYPNRQGSKKYMLEVTTAEREGLTLTASSSSNSGYRGVCYCPKQNGSKKYKLSVRVGGKMAFLGLFATAEEAALVYARREAGRDTSRPAGTRTLAGLHSICQMSEAAAGSAATPGDGAISLARAAPPPAFPPLLSRPQPMPMLLQLEPRALREAPTHAPIASSRAALAALTRELLRGLAANPSLMPGGVEDFFVRVNMGSKKYMYVPAQVVEMQSPEGASGEHQMQELSEIASNLASGVLRNLPQAVADEAEGVRHPFEAQDSVNGRNVSLGSIGTAVEAAVAHARAVGEYQPPPPPTVAAEAEGLRLHLSSSSATGYKGVREHVSSGRFEVRHTANGRQVTLGCFDTAVEAAVAYARAVGDTEYQPPPPPLPAVATEAEGLRLHLSSTSSTGYLGGVWVCCDACGRWCHGECAGMDLQQAEEAEGYICPLCEAGAGPAEAEGLRLHLSSSNSTGYKNVGEHPGRFEAKRVVDGRMVYIGSFDTAVEAAVAYARTAGQAGGEAGPSAPAEGEPPAAYEPPTPAVGGGGGSGRG</sequence>
<evidence type="ECO:0000256" key="5">
    <source>
        <dbReference type="ARBA" id="ARBA00023015"/>
    </source>
</evidence>
<keyword evidence="2" id="KW-0479">Metal-binding</keyword>
<dbReference type="PROSITE" id="PS51032">
    <property type="entry name" value="AP2_ERF"/>
    <property type="match status" value="1"/>
</dbReference>
<reference evidence="12" key="1">
    <citation type="journal article" date="2013" name="Nature">
        <title>Pan genome of the phytoplankton Emiliania underpins its global distribution.</title>
        <authorList>
            <person name="Read B.A."/>
            <person name="Kegel J."/>
            <person name="Klute M.J."/>
            <person name="Kuo A."/>
            <person name="Lefebvre S.C."/>
            <person name="Maumus F."/>
            <person name="Mayer C."/>
            <person name="Miller J."/>
            <person name="Monier A."/>
            <person name="Salamov A."/>
            <person name="Young J."/>
            <person name="Aguilar M."/>
            <person name="Claverie J.M."/>
            <person name="Frickenhaus S."/>
            <person name="Gonzalez K."/>
            <person name="Herman E.K."/>
            <person name="Lin Y.C."/>
            <person name="Napier J."/>
            <person name="Ogata H."/>
            <person name="Sarno A.F."/>
            <person name="Shmutz J."/>
            <person name="Schroeder D."/>
            <person name="de Vargas C."/>
            <person name="Verret F."/>
            <person name="von Dassow P."/>
            <person name="Valentin K."/>
            <person name="Van de Peer Y."/>
            <person name="Wheeler G."/>
            <person name="Dacks J.B."/>
            <person name="Delwiche C.F."/>
            <person name="Dyhrman S.T."/>
            <person name="Glockner G."/>
            <person name="John U."/>
            <person name="Richards T."/>
            <person name="Worden A.Z."/>
            <person name="Zhang X."/>
            <person name="Grigoriev I.V."/>
            <person name="Allen A.E."/>
            <person name="Bidle K."/>
            <person name="Borodovsky M."/>
            <person name="Bowler C."/>
            <person name="Brownlee C."/>
            <person name="Cock J.M."/>
            <person name="Elias M."/>
            <person name="Gladyshev V.N."/>
            <person name="Groth M."/>
            <person name="Guda C."/>
            <person name="Hadaegh A."/>
            <person name="Iglesias-Rodriguez M.D."/>
            <person name="Jenkins J."/>
            <person name="Jones B.M."/>
            <person name="Lawson T."/>
            <person name="Leese F."/>
            <person name="Lindquist E."/>
            <person name="Lobanov A."/>
            <person name="Lomsadze A."/>
            <person name="Malik S.B."/>
            <person name="Marsh M.E."/>
            <person name="Mackinder L."/>
            <person name="Mock T."/>
            <person name="Mueller-Roeber B."/>
            <person name="Pagarete A."/>
            <person name="Parker M."/>
            <person name="Probert I."/>
            <person name="Quesneville H."/>
            <person name="Raines C."/>
            <person name="Rensing S.A."/>
            <person name="Riano-Pachon D.M."/>
            <person name="Richier S."/>
            <person name="Rokitta S."/>
            <person name="Shiraiwa Y."/>
            <person name="Soanes D.M."/>
            <person name="van der Giezen M."/>
            <person name="Wahlund T.M."/>
            <person name="Williams B."/>
            <person name="Wilson W."/>
            <person name="Wolfe G."/>
            <person name="Wurch L.L."/>
        </authorList>
    </citation>
    <scope>NUCLEOTIDE SEQUENCE</scope>
</reference>
<keyword evidence="12" id="KW-1185">Reference proteome</keyword>
<dbReference type="Proteomes" id="UP000013827">
    <property type="component" value="Unassembled WGS sequence"/>
</dbReference>
<dbReference type="InterPro" id="IPR019787">
    <property type="entry name" value="Znf_PHD-finger"/>
</dbReference>
<comment type="subcellular location">
    <subcellularLocation>
        <location evidence="1">Nucleus</location>
    </subcellularLocation>
</comment>
<dbReference type="EnsemblProtists" id="EOD23029">
    <property type="protein sequence ID" value="EOD23029"/>
    <property type="gene ID" value="EMIHUDRAFT_447781"/>
</dbReference>
<name>A0A0D3JHP4_EMIH1</name>
<evidence type="ECO:0000256" key="4">
    <source>
        <dbReference type="ARBA" id="ARBA00022833"/>
    </source>
</evidence>
<dbReference type="SMART" id="SM00380">
    <property type="entry name" value="AP2"/>
    <property type="match status" value="1"/>
</dbReference>
<feature type="region of interest" description="Disordered" evidence="9">
    <location>
        <begin position="230"/>
        <end position="271"/>
    </location>
</feature>
<evidence type="ECO:0000256" key="8">
    <source>
        <dbReference type="ARBA" id="ARBA00023242"/>
    </source>
</evidence>
<keyword evidence="5" id="KW-0805">Transcription regulation</keyword>
<evidence type="ECO:0000256" key="2">
    <source>
        <dbReference type="ARBA" id="ARBA00022723"/>
    </source>
</evidence>